<protein>
    <submittedName>
        <fullName evidence="1">Uncharacterized protein</fullName>
    </submittedName>
</protein>
<gene>
    <name evidence="1" type="ORF">ABT317_44310</name>
</gene>
<accession>A0ABV1WHY2</accession>
<reference evidence="1 2" key="1">
    <citation type="submission" date="2024-06" db="EMBL/GenBank/DDBJ databases">
        <title>The Natural Products Discovery Center: Release of the First 8490 Sequenced Strains for Exploring Actinobacteria Biosynthetic Diversity.</title>
        <authorList>
            <person name="Kalkreuter E."/>
            <person name="Kautsar S.A."/>
            <person name="Yang D."/>
            <person name="Bader C.D."/>
            <person name="Teijaro C.N."/>
            <person name="Fluegel L."/>
            <person name="Davis C.M."/>
            <person name="Simpson J.R."/>
            <person name="Lauterbach L."/>
            <person name="Steele A.D."/>
            <person name="Gui C."/>
            <person name="Meng S."/>
            <person name="Li G."/>
            <person name="Viehrig K."/>
            <person name="Ye F."/>
            <person name="Su P."/>
            <person name="Kiefer A.F."/>
            <person name="Nichols A."/>
            <person name="Cepeda A.J."/>
            <person name="Yan W."/>
            <person name="Fan B."/>
            <person name="Jiang Y."/>
            <person name="Adhikari A."/>
            <person name="Zheng C.-J."/>
            <person name="Schuster L."/>
            <person name="Cowan T.M."/>
            <person name="Smanski M.J."/>
            <person name="Chevrette M.G."/>
            <person name="De Carvalho L.P.S."/>
            <person name="Shen B."/>
        </authorList>
    </citation>
    <scope>NUCLEOTIDE SEQUENCE [LARGE SCALE GENOMIC DNA]</scope>
    <source>
        <strain evidence="1 2">NPDC000634</strain>
    </source>
</reference>
<dbReference type="Proteomes" id="UP001458415">
    <property type="component" value="Unassembled WGS sequence"/>
</dbReference>
<evidence type="ECO:0000313" key="1">
    <source>
        <dbReference type="EMBL" id="MER6983795.1"/>
    </source>
</evidence>
<name>A0ABV1WHY2_9ACTN</name>
<organism evidence="1 2">
    <name type="scientific">Streptomyces carpinensis</name>
    <dbReference type="NCBI Taxonomy" id="66369"/>
    <lineage>
        <taxon>Bacteria</taxon>
        <taxon>Bacillati</taxon>
        <taxon>Actinomycetota</taxon>
        <taxon>Actinomycetes</taxon>
        <taxon>Kitasatosporales</taxon>
        <taxon>Streptomycetaceae</taxon>
        <taxon>Streptomyces</taxon>
    </lineage>
</organism>
<keyword evidence="2" id="KW-1185">Reference proteome</keyword>
<comment type="caution">
    <text evidence="1">The sequence shown here is derived from an EMBL/GenBank/DDBJ whole genome shotgun (WGS) entry which is preliminary data.</text>
</comment>
<evidence type="ECO:0000313" key="2">
    <source>
        <dbReference type="Proteomes" id="UP001458415"/>
    </source>
</evidence>
<dbReference type="EMBL" id="JBEPCU010001518">
    <property type="protein sequence ID" value="MER6983795.1"/>
    <property type="molecule type" value="Genomic_DNA"/>
</dbReference>
<sequence length="108" mass="12443">MDLDGRAAVADAEFDDPLRWPRSHTAAVFGFRLPFPDCGDLAVDARQPHGMPHPQRLQTLQIRRQVVEHVFDSRSMIQYSRPRVFDLSFDNVVCGRRRDEHRGNTGTR</sequence>
<proteinExistence type="predicted"/>